<protein>
    <submittedName>
        <fullName evidence="2">S-adenosylmethionine-binding protein</fullName>
    </submittedName>
</protein>
<proteinExistence type="predicted"/>
<dbReference type="InterPro" id="IPR036086">
    <property type="entry name" value="ParB/Sulfiredoxin_sf"/>
</dbReference>
<dbReference type="EMBL" id="SNVI01000001">
    <property type="protein sequence ID" value="TFE43584.1"/>
    <property type="molecule type" value="Genomic_DNA"/>
</dbReference>
<evidence type="ECO:0000313" key="3">
    <source>
        <dbReference type="Proteomes" id="UP000297385"/>
    </source>
</evidence>
<organism evidence="2 3">
    <name type="scientific">Paraburkholderia dipogonis</name>
    <dbReference type="NCBI Taxonomy" id="1211383"/>
    <lineage>
        <taxon>Bacteria</taxon>
        <taxon>Pseudomonadati</taxon>
        <taxon>Pseudomonadota</taxon>
        <taxon>Betaproteobacteria</taxon>
        <taxon>Burkholderiales</taxon>
        <taxon>Burkholderiaceae</taxon>
        <taxon>Paraburkholderia</taxon>
    </lineage>
</organism>
<dbReference type="Proteomes" id="UP000297385">
    <property type="component" value="Unassembled WGS sequence"/>
</dbReference>
<sequence>MSLELHPLCTLFPRLEGVEFEALKADIEANGQLQPIVLHDGKILDGGNRYRACVELGIEPLIADMDLGDCDLLSYVLSVNLLRRHLTQGQHAAIVAAATNWLEAAQQGDNQYTGLSTPNRPVDETGPVTLPDLPKAESSDVPLRTVAERAAMSGVSEKTQRMADKVAKADPELAKEVAHGNISLPKALKQVERKDSDSGDQSASFRDVTVEESSSQSGPAPMDDPEFEIYLNGLLAQIDSLQRANDALSASDQGAEMMKQTQLLLNAENSLKIERERGSVREKQLNWFGRQYVEMRKILGVKTDRDVLSAVRKLTEKTA</sequence>
<reference evidence="2 3" key="1">
    <citation type="submission" date="2019-03" db="EMBL/GenBank/DDBJ databases">
        <title>Complete Genome Sequence of Paraburkholderia dipogonis ICMP 19430T, a Nitrogen-fixing Symbiont of the South African Invasive Legume Dipogon lignosus in New Zealand.</title>
        <authorList>
            <person name="De Meyer S.E."/>
        </authorList>
    </citation>
    <scope>NUCLEOTIDE SEQUENCE [LARGE SCALE GENOMIC DNA]</scope>
    <source>
        <strain evidence="2 3">ICMP 19430</strain>
    </source>
</reference>
<comment type="caution">
    <text evidence="2">The sequence shown here is derived from an EMBL/GenBank/DDBJ whole genome shotgun (WGS) entry which is preliminary data.</text>
</comment>
<feature type="region of interest" description="Disordered" evidence="1">
    <location>
        <begin position="185"/>
        <end position="225"/>
    </location>
</feature>
<dbReference type="Gene3D" id="3.90.1530.10">
    <property type="entry name" value="Conserved hypothetical protein from pyrococcus furiosus pfu- 392566-001, ParB domain"/>
    <property type="match status" value="1"/>
</dbReference>
<dbReference type="AlphaFoldDB" id="A0A4Y8N1L0"/>
<dbReference type="GeneID" id="97307200"/>
<evidence type="ECO:0000313" key="2">
    <source>
        <dbReference type="EMBL" id="TFE43584.1"/>
    </source>
</evidence>
<feature type="region of interest" description="Disordered" evidence="1">
    <location>
        <begin position="112"/>
        <end position="138"/>
    </location>
</feature>
<dbReference type="RefSeq" id="WP_134455534.1">
    <property type="nucleotide sequence ID" value="NZ_JBHMFL010000042.1"/>
</dbReference>
<dbReference type="SUPFAM" id="SSF110849">
    <property type="entry name" value="ParB/Sulfiredoxin"/>
    <property type="match status" value="1"/>
</dbReference>
<name>A0A4Y8N1L0_9BURK</name>
<accession>A0A4Y8N1L0</accession>
<evidence type="ECO:0000256" key="1">
    <source>
        <dbReference type="SAM" id="MobiDB-lite"/>
    </source>
</evidence>
<gene>
    <name evidence="2" type="ORF">E2553_00165</name>
</gene>